<keyword evidence="2" id="KW-1185">Reference proteome</keyword>
<sequence length="67" mass="7902">MVALDHSFLYGKYVGWNNDSRTFIEKGFFRYLSVEKKASGYERLLLNLAQVCFMQSLFKLEVLPLYL</sequence>
<evidence type="ECO:0000313" key="1">
    <source>
        <dbReference type="EMBL" id="TMO71109.1"/>
    </source>
</evidence>
<gene>
    <name evidence="1" type="ORF">CWC20_18635</name>
</gene>
<name>A0ABY2VTD0_9GAMM</name>
<evidence type="ECO:0000313" key="2">
    <source>
        <dbReference type="Proteomes" id="UP000307164"/>
    </source>
</evidence>
<comment type="caution">
    <text evidence="1">The sequence shown here is derived from an EMBL/GenBank/DDBJ whole genome shotgun (WGS) entry which is preliminary data.</text>
</comment>
<accession>A0ABY2VTD0</accession>
<reference evidence="2" key="1">
    <citation type="submission" date="2019-06" db="EMBL/GenBank/DDBJ databases">
        <title>Co-occurence of chitin degradation, pigmentation and bioactivity in marine Pseudoalteromonas.</title>
        <authorList>
            <person name="Sonnenschein E.C."/>
            <person name="Bech P.K."/>
        </authorList>
    </citation>
    <scope>NUCLEOTIDE SEQUENCE [LARGE SCALE GENOMIC DNA]</scope>
    <source>
        <strain evidence="2">S3895</strain>
    </source>
</reference>
<dbReference type="EMBL" id="PNBW01000117">
    <property type="protein sequence ID" value="TMO71109.1"/>
    <property type="molecule type" value="Genomic_DNA"/>
</dbReference>
<dbReference type="Proteomes" id="UP000307164">
    <property type="component" value="Unassembled WGS sequence"/>
</dbReference>
<protein>
    <submittedName>
        <fullName evidence="1">Uncharacterized protein</fullName>
    </submittedName>
</protein>
<proteinExistence type="predicted"/>
<organism evidence="1 2">
    <name type="scientific">Pseudoalteromonas aurantia</name>
    <dbReference type="NCBI Taxonomy" id="43654"/>
    <lineage>
        <taxon>Bacteria</taxon>
        <taxon>Pseudomonadati</taxon>
        <taxon>Pseudomonadota</taxon>
        <taxon>Gammaproteobacteria</taxon>
        <taxon>Alteromonadales</taxon>
        <taxon>Pseudoalteromonadaceae</taxon>
        <taxon>Pseudoalteromonas</taxon>
    </lineage>
</organism>